<evidence type="ECO:0000259" key="11">
    <source>
        <dbReference type="PROSITE" id="PS51192"/>
    </source>
</evidence>
<dbReference type="CDD" id="cd00085">
    <property type="entry name" value="HNHc"/>
    <property type="match status" value="1"/>
</dbReference>
<dbReference type="InterPro" id="IPR014001">
    <property type="entry name" value="Helicase_ATP-bd"/>
</dbReference>
<feature type="compositionally biased region" description="Polar residues" evidence="9">
    <location>
        <begin position="682"/>
        <end position="700"/>
    </location>
</feature>
<dbReference type="FunFam" id="3.40.50.300:FF:000788">
    <property type="entry name" value="DNA annealing helicase and endonuclease ZRANB3"/>
    <property type="match status" value="1"/>
</dbReference>
<dbReference type="Pfam" id="PF01844">
    <property type="entry name" value="HNH"/>
    <property type="match status" value="1"/>
</dbReference>
<dbReference type="PROSITE" id="PS51192">
    <property type="entry name" value="HELICASE_ATP_BIND_1"/>
    <property type="match status" value="1"/>
</dbReference>
<evidence type="ECO:0000256" key="5">
    <source>
        <dbReference type="ARBA" id="ARBA00022806"/>
    </source>
</evidence>
<evidence type="ECO:0000256" key="9">
    <source>
        <dbReference type="SAM" id="MobiDB-lite"/>
    </source>
</evidence>
<dbReference type="SMART" id="SM00490">
    <property type="entry name" value="HELICc"/>
    <property type="match status" value="1"/>
</dbReference>
<dbReference type="GO" id="GO:0004386">
    <property type="term" value="F:helicase activity"/>
    <property type="evidence" value="ECO:0007669"/>
    <property type="project" value="UniProtKB-KW"/>
</dbReference>
<evidence type="ECO:0000256" key="1">
    <source>
        <dbReference type="ARBA" id="ARBA00022723"/>
    </source>
</evidence>
<dbReference type="GO" id="GO:0006281">
    <property type="term" value="P:DNA repair"/>
    <property type="evidence" value="ECO:0007669"/>
    <property type="project" value="TreeGrafter"/>
</dbReference>
<dbReference type="Gene3D" id="3.40.50.300">
    <property type="entry name" value="P-loop containing nucleotide triphosphate hydrolases"/>
    <property type="match status" value="1"/>
</dbReference>
<dbReference type="InterPro" id="IPR000330">
    <property type="entry name" value="SNF2_N"/>
</dbReference>
<keyword evidence="5" id="KW-0347">Helicase</keyword>
<dbReference type="Proteomes" id="UP000694700">
    <property type="component" value="Unplaced"/>
</dbReference>
<dbReference type="InterPro" id="IPR036443">
    <property type="entry name" value="Znf_RanBP2_sf"/>
</dbReference>
<feature type="region of interest" description="Disordered" evidence="9">
    <location>
        <begin position="647"/>
        <end position="741"/>
    </location>
</feature>
<feature type="compositionally biased region" description="Basic and acidic residues" evidence="9">
    <location>
        <begin position="705"/>
        <end position="720"/>
    </location>
</feature>
<keyword evidence="3 8" id="KW-0863">Zinc-finger</keyword>
<dbReference type="SUPFAM" id="SSF90209">
    <property type="entry name" value="Ran binding protein zinc finger-like"/>
    <property type="match status" value="1"/>
</dbReference>
<evidence type="ECO:0000313" key="14">
    <source>
        <dbReference type="Proteomes" id="UP000694700"/>
    </source>
</evidence>
<evidence type="ECO:0000259" key="12">
    <source>
        <dbReference type="PROSITE" id="PS51194"/>
    </source>
</evidence>
<dbReference type="SUPFAM" id="SSF52540">
    <property type="entry name" value="P-loop containing nucleoside triphosphate hydrolases"/>
    <property type="match status" value="2"/>
</dbReference>
<dbReference type="InterPro" id="IPR001876">
    <property type="entry name" value="Znf_RanBP2"/>
</dbReference>
<dbReference type="Ensembl" id="ENSCCRT00015025818.1">
    <property type="protein sequence ID" value="ENSCCRP00015024914.1"/>
    <property type="gene ID" value="ENSCCRG00015010245.1"/>
</dbReference>
<accession>A0A8C1TPZ8</accession>
<dbReference type="GO" id="GO:0005524">
    <property type="term" value="F:ATP binding"/>
    <property type="evidence" value="ECO:0007669"/>
    <property type="project" value="UniProtKB-KW"/>
</dbReference>
<sequence>MYFCCTEYENHEKSRQIWSRWGFSPWRGCTSTPSTETPRKTDALPERRGPFCPIKGWTMGLGKTIQAISVACIFKQEWPLLIVVPSSLKYPWIEELEKWIPELDPRDINLVESKTDTMSISTSKVTILGYGLLTTDARPLLEALNKQRFAVILVDESHYLKSRNAARSKILVPIIQNAKRAILLTGTPALGRPEELFMQIDALYPRRFGTWSDYAKKYCNAHYKFFGARRQWDCRGASHLDELHQRLSEIMIRRLKNQVLTQLPPKIRQRIPFDLPKDAAKEASASFEQWEKLMSSESENQFVEVMSLITHMYKQTAVAKAGAVKDYIKMMLETEQLKFLVFAHHLSMLQACTEAVIEAKASYIRIDGSVPSAERIQLVHRFQNDPDTRVAILSIQAAGQGLTFTAASHVVFAELYWNPGQIKQAEDRAHRIGQTTTVHIHYLIAKGTFDTVMWTMLNRKETVTGSALNGKKEYLKAEVGDEEKWDFLNFAKAWTPSDTMKGDSEDDKDGIFFSQFERDKQHDIRSFFSPSVNKEKKRKRTGDSPSDGSPLAQLPEGAEPVRTPEIQSSDLKADQREDFSPQVKRFKQVSPLSRHGGKKSPLSSLCAPRRLSAGLQAPRHNQKWNCSACTFSNNGLLLHCEMCESPRNAQKAPSTSPSLPDHPSSSSSLTTICISDSDQENEPASPSTPQTPHTRPNLQASPDVAETHMDESQEMQRKNEFSSQTLSSGDPANQVHTEKESDDSVPVYDCLKFCASKNTDRIYIYDKDGLPLHCNFIPLDIRLQNWEELPPEFNHSENRRQVVRFVREWISLTAMRQRMVRKSGRVFHSPILLLEELTQSQRRHSSTSRYLSRQDVAQTSIAVAQKEGGALRIIKKDNIGPKRQSLSKPTDPSNREAESSVCVQTNTTAGYLQAMDSAGTPLCLSCQKPSGEHCGWAGGFCSPACMEDFQLRSNQAYMRTRVLETEQGVCQHCGLNAHQLYVQVRDAPRTHRKEILDNTWLAQLPLKQLNEMMQNPVEGQFWQVDHINPVYRGGGQCSLENLQTLCTVCHRMRTAEQAKDRSQMKRDQAASKLASDITRFFVKK</sequence>
<dbReference type="InterPro" id="IPR027417">
    <property type="entry name" value="P-loop_NTPase"/>
</dbReference>
<evidence type="ECO:0000313" key="13">
    <source>
        <dbReference type="Ensembl" id="ENSCCRP00015024914.1"/>
    </source>
</evidence>
<feature type="domain" description="Helicase ATP-binding" evidence="11">
    <location>
        <begin position="59"/>
        <end position="206"/>
    </location>
</feature>
<feature type="region of interest" description="Disordered" evidence="9">
    <location>
        <begin position="524"/>
        <end position="605"/>
    </location>
</feature>
<keyword evidence="1" id="KW-0479">Metal-binding</keyword>
<dbReference type="InterPro" id="IPR038718">
    <property type="entry name" value="SNF2-like_sf"/>
</dbReference>
<dbReference type="GO" id="GO:0031297">
    <property type="term" value="P:replication fork processing"/>
    <property type="evidence" value="ECO:0007669"/>
    <property type="project" value="TreeGrafter"/>
</dbReference>
<dbReference type="Pfam" id="PF00271">
    <property type="entry name" value="Helicase_C"/>
    <property type="match status" value="1"/>
</dbReference>
<protein>
    <submittedName>
        <fullName evidence="13">Zinc finger, RAN-binding domain containing 3</fullName>
    </submittedName>
</protein>
<dbReference type="GO" id="GO:0008270">
    <property type="term" value="F:zinc ion binding"/>
    <property type="evidence" value="ECO:0007669"/>
    <property type="project" value="UniProtKB-KW"/>
</dbReference>
<evidence type="ECO:0000256" key="4">
    <source>
        <dbReference type="ARBA" id="ARBA00022801"/>
    </source>
</evidence>
<name>A0A8C1TPZ8_CYPCA</name>
<dbReference type="PANTHER" id="PTHR45766:SF3">
    <property type="entry name" value="DNA ANNEALING HELICASE AND ENDONUCLEASE ZRANB3"/>
    <property type="match status" value="1"/>
</dbReference>
<evidence type="ECO:0000256" key="8">
    <source>
        <dbReference type="PROSITE-ProRule" id="PRU00322"/>
    </source>
</evidence>
<dbReference type="GO" id="GO:0003676">
    <property type="term" value="F:nucleic acid binding"/>
    <property type="evidence" value="ECO:0007669"/>
    <property type="project" value="InterPro"/>
</dbReference>
<dbReference type="InterPro" id="IPR003615">
    <property type="entry name" value="HNH_nuc"/>
</dbReference>
<dbReference type="PROSITE" id="PS51194">
    <property type="entry name" value="HELICASE_CTER"/>
    <property type="match status" value="1"/>
</dbReference>
<organism evidence="13 14">
    <name type="scientific">Cyprinus carpio</name>
    <name type="common">Common carp</name>
    <dbReference type="NCBI Taxonomy" id="7962"/>
    <lineage>
        <taxon>Eukaryota</taxon>
        <taxon>Metazoa</taxon>
        <taxon>Chordata</taxon>
        <taxon>Craniata</taxon>
        <taxon>Vertebrata</taxon>
        <taxon>Euteleostomi</taxon>
        <taxon>Actinopterygii</taxon>
        <taxon>Neopterygii</taxon>
        <taxon>Teleostei</taxon>
        <taxon>Ostariophysi</taxon>
        <taxon>Cypriniformes</taxon>
        <taxon>Cyprinidae</taxon>
        <taxon>Cyprininae</taxon>
        <taxon>Cyprinus</taxon>
    </lineage>
</organism>
<dbReference type="InterPro" id="IPR001650">
    <property type="entry name" value="Helicase_C-like"/>
</dbReference>
<dbReference type="PROSITE" id="PS01358">
    <property type="entry name" value="ZF_RANBP2_1"/>
    <property type="match status" value="1"/>
</dbReference>
<keyword evidence="4" id="KW-0378">Hydrolase</keyword>
<dbReference type="GO" id="GO:0016787">
    <property type="term" value="F:hydrolase activity"/>
    <property type="evidence" value="ECO:0007669"/>
    <property type="project" value="UniProtKB-KW"/>
</dbReference>
<feature type="compositionally biased region" description="Polar residues" evidence="9">
    <location>
        <begin position="721"/>
        <end position="735"/>
    </location>
</feature>
<evidence type="ECO:0000256" key="6">
    <source>
        <dbReference type="ARBA" id="ARBA00022833"/>
    </source>
</evidence>
<dbReference type="InterPro" id="IPR049730">
    <property type="entry name" value="SNF2/RAD54-like_C"/>
</dbReference>
<keyword evidence="6" id="KW-0862">Zinc</keyword>
<feature type="compositionally biased region" description="Low complexity" evidence="9">
    <location>
        <begin position="653"/>
        <end position="676"/>
    </location>
</feature>
<dbReference type="GO" id="GO:0043596">
    <property type="term" value="C:nuclear replication fork"/>
    <property type="evidence" value="ECO:0007669"/>
    <property type="project" value="TreeGrafter"/>
</dbReference>
<reference evidence="13" key="1">
    <citation type="submission" date="2025-08" db="UniProtKB">
        <authorList>
            <consortium name="Ensembl"/>
        </authorList>
    </citation>
    <scope>IDENTIFICATION</scope>
</reference>
<evidence type="ECO:0000259" key="10">
    <source>
        <dbReference type="PROSITE" id="PS50199"/>
    </source>
</evidence>
<keyword evidence="2" id="KW-0547">Nucleotide-binding</keyword>
<feature type="domain" description="RanBP2-type" evidence="10">
    <location>
        <begin position="619"/>
        <end position="649"/>
    </location>
</feature>
<dbReference type="Pfam" id="PF00176">
    <property type="entry name" value="SNF2-rel_dom"/>
    <property type="match status" value="1"/>
</dbReference>
<dbReference type="GO" id="GO:0004520">
    <property type="term" value="F:DNA endonuclease activity"/>
    <property type="evidence" value="ECO:0007669"/>
    <property type="project" value="TreeGrafter"/>
</dbReference>
<dbReference type="SMART" id="SM00547">
    <property type="entry name" value="ZnF_RBZ"/>
    <property type="match status" value="1"/>
</dbReference>
<evidence type="ECO:0000256" key="2">
    <source>
        <dbReference type="ARBA" id="ARBA00022741"/>
    </source>
</evidence>
<dbReference type="PROSITE" id="PS50199">
    <property type="entry name" value="ZF_RANBP2_2"/>
    <property type="match status" value="1"/>
</dbReference>
<evidence type="ECO:0000256" key="7">
    <source>
        <dbReference type="ARBA" id="ARBA00022840"/>
    </source>
</evidence>
<evidence type="ECO:0000256" key="3">
    <source>
        <dbReference type="ARBA" id="ARBA00022771"/>
    </source>
</evidence>
<dbReference type="InterPro" id="IPR002711">
    <property type="entry name" value="HNH"/>
</dbReference>
<dbReference type="SMART" id="SM00487">
    <property type="entry name" value="DEXDc"/>
    <property type="match status" value="1"/>
</dbReference>
<feature type="region of interest" description="Disordered" evidence="9">
    <location>
        <begin position="878"/>
        <end position="899"/>
    </location>
</feature>
<dbReference type="Gene3D" id="2.30.30.380">
    <property type="entry name" value="Zn-finger domain of Sec23/24"/>
    <property type="match status" value="1"/>
</dbReference>
<dbReference type="PANTHER" id="PTHR45766">
    <property type="entry name" value="DNA ANNEALING HELICASE AND ENDONUCLEASE ZRANB3 FAMILY MEMBER"/>
    <property type="match status" value="1"/>
</dbReference>
<dbReference type="FunFam" id="3.40.50.10810:FF:000024">
    <property type="entry name" value="DNA annealing helicase and endonuclease ZRANB3"/>
    <property type="match status" value="1"/>
</dbReference>
<dbReference type="Gene3D" id="1.10.30.50">
    <property type="match status" value="1"/>
</dbReference>
<dbReference type="AlphaFoldDB" id="A0A8C1TPZ8"/>
<feature type="domain" description="Helicase C-terminal" evidence="12">
    <location>
        <begin position="326"/>
        <end position="483"/>
    </location>
</feature>
<proteinExistence type="predicted"/>
<keyword evidence="7" id="KW-0067">ATP-binding</keyword>
<dbReference type="CDD" id="cd18793">
    <property type="entry name" value="SF2_C_SNF"/>
    <property type="match status" value="1"/>
</dbReference>
<dbReference type="Gene3D" id="3.40.50.10810">
    <property type="entry name" value="Tandem AAA-ATPase domain"/>
    <property type="match status" value="1"/>
</dbReference>